<feature type="domain" description="Rit1 N-terminal" evidence="1">
    <location>
        <begin position="16"/>
        <end position="300"/>
    </location>
</feature>
<evidence type="ECO:0000313" key="2">
    <source>
        <dbReference type="EMBL" id="KAK8476854.1"/>
    </source>
</evidence>
<dbReference type="EMBL" id="JBBPBN010002036">
    <property type="protein sequence ID" value="KAK8476854.1"/>
    <property type="molecule type" value="Genomic_DNA"/>
</dbReference>
<protein>
    <recommendedName>
        <fullName evidence="1">Rit1 N-terminal domain-containing protein</fullName>
    </recommendedName>
</protein>
<comment type="caution">
    <text evidence="2">The sequence shown here is derived from an EMBL/GenBank/DDBJ whole genome shotgun (WGS) entry which is preliminary data.</text>
</comment>
<dbReference type="Proteomes" id="UP001396334">
    <property type="component" value="Unassembled WGS sequence"/>
</dbReference>
<evidence type="ECO:0000259" key="1">
    <source>
        <dbReference type="Pfam" id="PF17184"/>
    </source>
</evidence>
<sequence length="373" mass="41780">MENEAQLSIYRAARTIKRKDNTLYNALRSIYDDSIFVGEISQLWPQLPLVANLRCGLWYSPKFHSSCYFKSTDGHTNNWSFNTSRLNFHIALLAGQKGGCFIVDSTRRGKRFPDSMSKTIPIWTCVLNRSIFNYLSRLSNNDALSDSDARAGHNSVDWDCSLHLPLWVSETEKAAIEDRLEGWTIDLEASGADIATLSLCLKKPLRPLWISQKTVLWINEVPDYDSWDFTPIILVSASSSSGVTLHRMTSEFSWNYIPGAGDDEESWARGLSPYVFWNHAYDLISAGPDLCNQKVADIVEKDRVYRAQRGQNAPQISSKPSISGGSLNLPCLECLLCSDLSSLTISSSDEDCRIFWLGSTNLAIGASQVGMMY</sequence>
<dbReference type="PANTHER" id="PTHR31811">
    <property type="entry name" value="TRNA A64-2'-O-RIBOSYLPHOSPHATE TRANSFERASE"/>
    <property type="match status" value="1"/>
</dbReference>
<proteinExistence type="predicted"/>
<accession>A0ABR1ZAF5</accession>
<dbReference type="InterPro" id="IPR007306">
    <property type="entry name" value="Rit1"/>
</dbReference>
<keyword evidence="3" id="KW-1185">Reference proteome</keyword>
<gene>
    <name evidence="2" type="ORF">V6N11_069937</name>
</gene>
<dbReference type="PANTHER" id="PTHR31811:SF0">
    <property type="entry name" value="TRNA A64-2'-O-RIBOSYLPHOSPHATE TRANSFERASE"/>
    <property type="match status" value="1"/>
</dbReference>
<organism evidence="2 3">
    <name type="scientific">Hibiscus sabdariffa</name>
    <name type="common">roselle</name>
    <dbReference type="NCBI Taxonomy" id="183260"/>
    <lineage>
        <taxon>Eukaryota</taxon>
        <taxon>Viridiplantae</taxon>
        <taxon>Streptophyta</taxon>
        <taxon>Embryophyta</taxon>
        <taxon>Tracheophyta</taxon>
        <taxon>Spermatophyta</taxon>
        <taxon>Magnoliopsida</taxon>
        <taxon>eudicotyledons</taxon>
        <taxon>Gunneridae</taxon>
        <taxon>Pentapetalae</taxon>
        <taxon>rosids</taxon>
        <taxon>malvids</taxon>
        <taxon>Malvales</taxon>
        <taxon>Malvaceae</taxon>
        <taxon>Malvoideae</taxon>
        <taxon>Hibiscus</taxon>
    </lineage>
</organism>
<reference evidence="2 3" key="1">
    <citation type="journal article" date="2024" name="G3 (Bethesda)">
        <title>Genome assembly of Hibiscus sabdariffa L. provides insights into metabolisms of medicinal natural products.</title>
        <authorList>
            <person name="Kim T."/>
        </authorList>
    </citation>
    <scope>NUCLEOTIDE SEQUENCE [LARGE SCALE GENOMIC DNA]</scope>
    <source>
        <strain evidence="2">TK-2024</strain>
        <tissue evidence="2">Old leaves</tissue>
    </source>
</reference>
<evidence type="ECO:0000313" key="3">
    <source>
        <dbReference type="Proteomes" id="UP001396334"/>
    </source>
</evidence>
<dbReference type="InterPro" id="IPR033449">
    <property type="entry name" value="Rit1_N"/>
</dbReference>
<dbReference type="Pfam" id="PF17184">
    <property type="entry name" value="Rit1_C"/>
    <property type="match status" value="1"/>
</dbReference>
<name>A0ABR1ZAF5_9ROSI</name>